<feature type="transmembrane region" description="Helical" evidence="2">
    <location>
        <begin position="9"/>
        <end position="29"/>
    </location>
</feature>
<keyword evidence="2" id="KW-0472">Membrane</keyword>
<accession>A0ABM7NSC7</accession>
<protein>
    <submittedName>
        <fullName evidence="3">Uncharacterized protein</fullName>
    </submittedName>
</protein>
<organism evidence="3 4">
    <name type="scientific">Cotonvirus japonicus</name>
    <dbReference type="NCBI Taxonomy" id="2811091"/>
    <lineage>
        <taxon>Viruses</taxon>
        <taxon>Varidnaviria</taxon>
        <taxon>Bamfordvirae</taxon>
        <taxon>Nucleocytoviricota</taxon>
        <taxon>Megaviricetes</taxon>
        <taxon>Imitervirales</taxon>
        <taxon>Mimiviridae</taxon>
        <taxon>Megamimivirinae</taxon>
        <taxon>Cotonvirus</taxon>
        <taxon>Cotonvirus japonicum</taxon>
    </lineage>
</organism>
<keyword evidence="2" id="KW-0812">Transmembrane</keyword>
<evidence type="ECO:0000313" key="3">
    <source>
        <dbReference type="EMBL" id="BCS83064.1"/>
    </source>
</evidence>
<evidence type="ECO:0000313" key="4">
    <source>
        <dbReference type="Proteomes" id="UP001321479"/>
    </source>
</evidence>
<evidence type="ECO:0000256" key="2">
    <source>
        <dbReference type="SAM" id="Phobius"/>
    </source>
</evidence>
<dbReference type="Proteomes" id="UP001321479">
    <property type="component" value="Segment"/>
</dbReference>
<evidence type="ECO:0000256" key="1">
    <source>
        <dbReference type="SAM" id="MobiDB-lite"/>
    </source>
</evidence>
<name>A0ABM7NSC7_9VIRU</name>
<keyword evidence="2" id="KW-1133">Transmembrane helix</keyword>
<reference evidence="3 4" key="1">
    <citation type="submission" date="2021-02" db="EMBL/GenBank/DDBJ databases">
        <title>Cotonvirus japonicus, which uses Golgi apparatus of host cells for its virion factory, phylogenetically links tailed tupanvirus and icosahedral mimivirus.</title>
        <authorList>
            <person name="Takahashi H."/>
            <person name="Fukaya S."/>
            <person name="Song C."/>
            <person name="Murata K."/>
            <person name="Takemura M."/>
        </authorList>
    </citation>
    <scope>NUCLEOTIDE SEQUENCE [LARGE SCALE GENOMIC DNA]</scope>
</reference>
<keyword evidence="4" id="KW-1185">Reference proteome</keyword>
<dbReference type="RefSeq" id="YP_010841672.1">
    <property type="nucleotide sequence ID" value="NC_079139.1"/>
</dbReference>
<feature type="region of interest" description="Disordered" evidence="1">
    <location>
        <begin position="326"/>
        <end position="346"/>
    </location>
</feature>
<proteinExistence type="predicted"/>
<dbReference type="GeneID" id="80558269"/>
<sequence>MIIAIESHLIYYTLMFIGAIIIPIIYYMYNLMKIFFTYKLEEDRINLYANIFKDNESFVKQFVFAFVDNLTELRKSYVAGQENKETFNTVKYFYESFVTFVKELYTGYVNNTNASYTPDISHAQYFAPAPDNNKFYQNTYCTPTSNFYETNSQSVNYTPSNCVPVSFESINSKINVKKTKSSKRNNRKNTNLRGKKVRFSNKNNTQCNNTQCNNTQCNNTHCVETNKFDPSSFDWIPGNKSLPVPTTNPTDYLTGDVTDSVTSIDANKVPEFNFTDHYNKMIEKIDLTKFNNFNFSDVNFDMVRSLCGSDVSDDIIKHVINSLQSNNNTKTFNSDDENNNTLTSSE</sequence>
<dbReference type="EMBL" id="AP024483">
    <property type="protein sequence ID" value="BCS83064.1"/>
    <property type="molecule type" value="Genomic_DNA"/>
</dbReference>